<sequence length="31" mass="3482">MNARLGRYECSLSGEPVLRVLAERVECTLSE</sequence>
<proteinExistence type="predicted"/>
<organism evidence="1 2">
    <name type="scientific">Trifolium medium</name>
    <dbReference type="NCBI Taxonomy" id="97028"/>
    <lineage>
        <taxon>Eukaryota</taxon>
        <taxon>Viridiplantae</taxon>
        <taxon>Streptophyta</taxon>
        <taxon>Embryophyta</taxon>
        <taxon>Tracheophyta</taxon>
        <taxon>Spermatophyta</taxon>
        <taxon>Magnoliopsida</taxon>
        <taxon>eudicotyledons</taxon>
        <taxon>Gunneridae</taxon>
        <taxon>Pentapetalae</taxon>
        <taxon>rosids</taxon>
        <taxon>fabids</taxon>
        <taxon>Fabales</taxon>
        <taxon>Fabaceae</taxon>
        <taxon>Papilionoideae</taxon>
        <taxon>50 kb inversion clade</taxon>
        <taxon>NPAAA clade</taxon>
        <taxon>Hologalegina</taxon>
        <taxon>IRL clade</taxon>
        <taxon>Trifolieae</taxon>
        <taxon>Trifolium</taxon>
    </lineage>
</organism>
<dbReference type="Proteomes" id="UP000265520">
    <property type="component" value="Unassembled WGS sequence"/>
</dbReference>
<evidence type="ECO:0000313" key="2">
    <source>
        <dbReference type="Proteomes" id="UP000265520"/>
    </source>
</evidence>
<feature type="non-terminal residue" evidence="1">
    <location>
        <position position="31"/>
    </location>
</feature>
<dbReference type="EMBL" id="LXQA010625260">
    <property type="protein sequence ID" value="MCI62786.1"/>
    <property type="molecule type" value="Genomic_DNA"/>
</dbReference>
<name>A0A392TRN1_9FABA</name>
<evidence type="ECO:0000313" key="1">
    <source>
        <dbReference type="EMBL" id="MCI62786.1"/>
    </source>
</evidence>
<comment type="caution">
    <text evidence="1">The sequence shown here is derived from an EMBL/GenBank/DDBJ whole genome shotgun (WGS) entry which is preliminary data.</text>
</comment>
<keyword evidence="2" id="KW-1185">Reference proteome</keyword>
<accession>A0A392TRN1</accession>
<dbReference type="AlphaFoldDB" id="A0A392TRN1"/>
<reference evidence="1 2" key="1">
    <citation type="journal article" date="2018" name="Front. Plant Sci.">
        <title>Red Clover (Trifolium pratense) and Zigzag Clover (T. medium) - A Picture of Genomic Similarities and Differences.</title>
        <authorList>
            <person name="Dluhosova J."/>
            <person name="Istvanek J."/>
            <person name="Nedelnik J."/>
            <person name="Repkova J."/>
        </authorList>
    </citation>
    <scope>NUCLEOTIDE SEQUENCE [LARGE SCALE GENOMIC DNA]</scope>
    <source>
        <strain evidence="2">cv. 10/8</strain>
        <tissue evidence="1">Leaf</tissue>
    </source>
</reference>
<protein>
    <submittedName>
        <fullName evidence="1">Uncharacterized protein</fullName>
    </submittedName>
</protein>